<dbReference type="PANTHER" id="PTHR16294:SF6">
    <property type="entry name" value="DYNAMIN N-TERMINAL DOMAIN-CONTAINING PROTEIN"/>
    <property type="match status" value="1"/>
</dbReference>
<organism evidence="4 5">
    <name type="scientific">Trichonephila inaurata madagascariensis</name>
    <dbReference type="NCBI Taxonomy" id="2747483"/>
    <lineage>
        <taxon>Eukaryota</taxon>
        <taxon>Metazoa</taxon>
        <taxon>Ecdysozoa</taxon>
        <taxon>Arthropoda</taxon>
        <taxon>Chelicerata</taxon>
        <taxon>Arachnida</taxon>
        <taxon>Araneae</taxon>
        <taxon>Araneomorphae</taxon>
        <taxon>Entelegynae</taxon>
        <taxon>Araneoidea</taxon>
        <taxon>Nephilidae</taxon>
        <taxon>Trichonephila</taxon>
        <taxon>Trichonephila inaurata</taxon>
    </lineage>
</organism>
<dbReference type="Proteomes" id="UP000886998">
    <property type="component" value="Unassembled WGS sequence"/>
</dbReference>
<evidence type="ECO:0000256" key="2">
    <source>
        <dbReference type="SAM" id="Coils"/>
    </source>
</evidence>
<feature type="compositionally biased region" description="Low complexity" evidence="3">
    <location>
        <begin position="221"/>
        <end position="230"/>
    </location>
</feature>
<feature type="compositionally biased region" description="Acidic residues" evidence="3">
    <location>
        <begin position="232"/>
        <end position="257"/>
    </location>
</feature>
<dbReference type="InterPro" id="IPR007531">
    <property type="entry name" value="Dysbindin"/>
</dbReference>
<proteinExistence type="inferred from homology"/>
<comment type="similarity">
    <text evidence="1">Belongs to the dysbindin family.</text>
</comment>
<dbReference type="AlphaFoldDB" id="A0A8X7BRB8"/>
<reference evidence="4" key="1">
    <citation type="submission" date="2020-08" db="EMBL/GenBank/DDBJ databases">
        <title>Multicomponent nature underlies the extraordinary mechanical properties of spider dragline silk.</title>
        <authorList>
            <person name="Kono N."/>
            <person name="Nakamura H."/>
            <person name="Mori M."/>
            <person name="Yoshida Y."/>
            <person name="Ohtoshi R."/>
            <person name="Malay A.D."/>
            <person name="Moran D.A.P."/>
            <person name="Tomita M."/>
            <person name="Numata K."/>
            <person name="Arakawa K."/>
        </authorList>
    </citation>
    <scope>NUCLEOTIDE SEQUENCE</scope>
</reference>
<feature type="compositionally biased region" description="Polar residues" evidence="3">
    <location>
        <begin position="261"/>
        <end position="285"/>
    </location>
</feature>
<dbReference type="OrthoDB" id="2445127at2759"/>
<dbReference type="PANTHER" id="PTHR16294">
    <property type="entry name" value="DYSTROBREVIN BINDING PROTEIN 1 DYSBINDIN"/>
    <property type="match status" value="1"/>
</dbReference>
<feature type="region of interest" description="Disordered" evidence="3">
    <location>
        <begin position="219"/>
        <end position="285"/>
    </location>
</feature>
<evidence type="ECO:0000313" key="4">
    <source>
        <dbReference type="EMBL" id="GFY40890.1"/>
    </source>
</evidence>
<keyword evidence="5" id="KW-1185">Reference proteome</keyword>
<evidence type="ECO:0000256" key="1">
    <source>
        <dbReference type="ARBA" id="ARBA00008686"/>
    </source>
</evidence>
<evidence type="ECO:0000313" key="5">
    <source>
        <dbReference type="Proteomes" id="UP000886998"/>
    </source>
</evidence>
<feature type="coiled-coil region" evidence="2">
    <location>
        <begin position="116"/>
        <end position="143"/>
    </location>
</feature>
<comment type="caution">
    <text evidence="4">The sequence shown here is derived from an EMBL/GenBank/DDBJ whole genome shotgun (WGS) entry which is preliminary data.</text>
</comment>
<gene>
    <name evidence="4" type="primary">Dtnbp1</name>
    <name evidence="4" type="ORF">TNIN_152441</name>
</gene>
<sequence length="285" mass="32505">MLENLRDKILNVQYDLSASIRNLATGDAQLSRAKRHNFKGVSPNAGANLLHYYQQQWEELHENDATNAKKAEEVDALIGNLHSYCVEHLSVIKQLNMQLAALPQLQTGIMDLMGKIGELEGLFEEVEDALINLEDVIEIQELQERQLDHRFQLAMYKEKKLADFEDMKAKLGEEHASRVLEYEKKQEVILKERQHTFQEAFEEEVQQYKKHGLKNLRQRVSSTSSANSVSLEDIDLEEDASALDEFLGDETVEETEEKTENQGSSETENSATEVDNKAAENQPTN</sequence>
<dbReference type="GO" id="GO:0005737">
    <property type="term" value="C:cytoplasm"/>
    <property type="evidence" value="ECO:0007669"/>
    <property type="project" value="InterPro"/>
</dbReference>
<name>A0A8X7BRB8_9ARAC</name>
<accession>A0A8X7BRB8</accession>
<keyword evidence="2" id="KW-0175">Coiled coil</keyword>
<dbReference type="EMBL" id="BMAV01002165">
    <property type="protein sequence ID" value="GFY40890.1"/>
    <property type="molecule type" value="Genomic_DNA"/>
</dbReference>
<evidence type="ECO:0000256" key="3">
    <source>
        <dbReference type="SAM" id="MobiDB-lite"/>
    </source>
</evidence>
<protein>
    <submittedName>
        <fullName evidence="4">Dysbindin</fullName>
    </submittedName>
</protein>